<accession>A0ABW6YA87</accession>
<proteinExistence type="predicted"/>
<protein>
    <submittedName>
        <fullName evidence="3">WhiB family transcriptional regulator</fullName>
    </submittedName>
</protein>
<comment type="caution">
    <text evidence="3">The sequence shown here is derived from an EMBL/GenBank/DDBJ whole genome shotgun (WGS) entry which is preliminary data.</text>
</comment>
<gene>
    <name evidence="3" type="ORF">ACF05T_11605</name>
</gene>
<feature type="region of interest" description="Disordered" evidence="1">
    <location>
        <begin position="103"/>
        <end position="139"/>
    </location>
</feature>
<dbReference type="InterPro" id="IPR034768">
    <property type="entry name" value="4FE4S_WBL"/>
</dbReference>
<dbReference type="RefSeq" id="WP_391934143.1">
    <property type="nucleotide sequence ID" value="NZ_JBIBSM010000005.1"/>
</dbReference>
<organism evidence="3 4">
    <name type="scientific">Streptomyces lateritius</name>
    <dbReference type="NCBI Taxonomy" id="67313"/>
    <lineage>
        <taxon>Bacteria</taxon>
        <taxon>Bacillati</taxon>
        <taxon>Actinomycetota</taxon>
        <taxon>Actinomycetes</taxon>
        <taxon>Kitasatosporales</taxon>
        <taxon>Streptomycetaceae</taxon>
        <taxon>Streptomyces</taxon>
    </lineage>
</organism>
<evidence type="ECO:0000313" key="3">
    <source>
        <dbReference type="EMBL" id="MFF8276738.1"/>
    </source>
</evidence>
<sequence length="139" mass="14345">MSRWLAAELIGLLSPRDLTGPAGRPLAPDLEYTLLPFDSPAWQAAAACAGLSPAVVFSRRAKQAAPALRACTNCLVRRECEEAVAPAESFFDGVCAGRLWRNGRPVPPSRTGVGAASRTTALPAPASASSASSAGSVRV</sequence>
<name>A0ABW6YA87_9ACTN</name>
<dbReference type="PROSITE" id="PS51674">
    <property type="entry name" value="4FE4S_WBL"/>
    <property type="match status" value="1"/>
</dbReference>
<dbReference type="Pfam" id="PF02467">
    <property type="entry name" value="Whib"/>
    <property type="match status" value="1"/>
</dbReference>
<dbReference type="EMBL" id="JBIBSM010000005">
    <property type="protein sequence ID" value="MFF8276738.1"/>
    <property type="molecule type" value="Genomic_DNA"/>
</dbReference>
<evidence type="ECO:0000259" key="2">
    <source>
        <dbReference type="PROSITE" id="PS51674"/>
    </source>
</evidence>
<keyword evidence="4" id="KW-1185">Reference proteome</keyword>
<reference evidence="3 4" key="1">
    <citation type="submission" date="2024-10" db="EMBL/GenBank/DDBJ databases">
        <title>The Natural Products Discovery Center: Release of the First 8490 Sequenced Strains for Exploring Actinobacteria Biosynthetic Diversity.</title>
        <authorList>
            <person name="Kalkreuter E."/>
            <person name="Kautsar S.A."/>
            <person name="Yang D."/>
            <person name="Bader C.D."/>
            <person name="Teijaro C.N."/>
            <person name="Fluegel L."/>
            <person name="Davis C.M."/>
            <person name="Simpson J.R."/>
            <person name="Lauterbach L."/>
            <person name="Steele A.D."/>
            <person name="Gui C."/>
            <person name="Meng S."/>
            <person name="Li G."/>
            <person name="Viehrig K."/>
            <person name="Ye F."/>
            <person name="Su P."/>
            <person name="Kiefer A.F."/>
            <person name="Nichols A."/>
            <person name="Cepeda A.J."/>
            <person name="Yan W."/>
            <person name="Fan B."/>
            <person name="Jiang Y."/>
            <person name="Adhikari A."/>
            <person name="Zheng C.-J."/>
            <person name="Schuster L."/>
            <person name="Cowan T.M."/>
            <person name="Smanski M.J."/>
            <person name="Chevrette M.G."/>
            <person name="De Carvalho L.P.S."/>
            <person name="Shen B."/>
        </authorList>
    </citation>
    <scope>NUCLEOTIDE SEQUENCE [LARGE SCALE GENOMIC DNA]</scope>
    <source>
        <strain evidence="3 4">NPDC015755</strain>
    </source>
</reference>
<evidence type="ECO:0000313" key="4">
    <source>
        <dbReference type="Proteomes" id="UP001603013"/>
    </source>
</evidence>
<feature type="compositionally biased region" description="Low complexity" evidence="1">
    <location>
        <begin position="115"/>
        <end position="139"/>
    </location>
</feature>
<feature type="domain" description="4Fe-4S Wbl-type" evidence="2">
    <location>
        <begin position="47"/>
        <end position="105"/>
    </location>
</feature>
<dbReference type="Proteomes" id="UP001603013">
    <property type="component" value="Unassembled WGS sequence"/>
</dbReference>
<evidence type="ECO:0000256" key="1">
    <source>
        <dbReference type="SAM" id="MobiDB-lite"/>
    </source>
</evidence>